<name>A0A0L6UL27_9BASI</name>
<proteinExistence type="predicted"/>
<evidence type="ECO:0000313" key="2">
    <source>
        <dbReference type="EMBL" id="KNZ49246.1"/>
    </source>
</evidence>
<comment type="caution">
    <text evidence="2">The sequence shown here is derived from an EMBL/GenBank/DDBJ whole genome shotgun (WGS) entry which is preliminary data.</text>
</comment>
<feature type="compositionally biased region" description="Basic and acidic residues" evidence="1">
    <location>
        <begin position="1"/>
        <end position="11"/>
    </location>
</feature>
<evidence type="ECO:0000256" key="1">
    <source>
        <dbReference type="SAM" id="MobiDB-lite"/>
    </source>
</evidence>
<dbReference type="Pfam" id="PF14223">
    <property type="entry name" value="Retrotran_gag_2"/>
    <property type="match status" value="1"/>
</dbReference>
<organism evidence="2 3">
    <name type="scientific">Puccinia sorghi</name>
    <dbReference type="NCBI Taxonomy" id="27349"/>
    <lineage>
        <taxon>Eukaryota</taxon>
        <taxon>Fungi</taxon>
        <taxon>Dikarya</taxon>
        <taxon>Basidiomycota</taxon>
        <taxon>Pucciniomycotina</taxon>
        <taxon>Pucciniomycetes</taxon>
        <taxon>Pucciniales</taxon>
        <taxon>Pucciniaceae</taxon>
        <taxon>Puccinia</taxon>
    </lineage>
</organism>
<feature type="region of interest" description="Disordered" evidence="1">
    <location>
        <begin position="1"/>
        <end position="22"/>
    </location>
</feature>
<reference evidence="2 3" key="1">
    <citation type="submission" date="2015-08" db="EMBL/GenBank/DDBJ databases">
        <title>Next Generation Sequencing and Analysis of the Genome of Puccinia sorghi L Schw, the Causal Agent of Maize Common Rust.</title>
        <authorList>
            <person name="Rochi L."/>
            <person name="Burguener G."/>
            <person name="Darino M."/>
            <person name="Turjanski A."/>
            <person name="Kreff E."/>
            <person name="Dieguez M.J."/>
            <person name="Sacco F."/>
        </authorList>
    </citation>
    <scope>NUCLEOTIDE SEQUENCE [LARGE SCALE GENOMIC DNA]</scope>
    <source>
        <strain evidence="2 3">RO10H11247</strain>
    </source>
</reference>
<sequence length="395" mass="44357">MTASTDGHDDGSATDCTPSLSPVISDNASLPAVVRKAKIRLVINKSDKEENTCPNTHGNQLNQRVWRADHHLMIKKPQWCKAPTLPQKGKIGLLIETTHPFRIYRRMSDSDKPATAERQTQLQPTDSTAKMDDSSSAIEKRKVIALETAIKAIPILTQDNFTAWKQRVLNFLENLKAKDVFVKGEGKLSTDDELFIRTIITARLDASVQANVINNQNATNVLLIWEAIINYFASEESANRARIWDEFTYYNFDESDITGFITRIKSSIEKMHEVGIQIDTDIVAYEILKKFPKTTEMNAMKTAITHTPGRITPTVVLDHLRTHGHNLTLGGRSKISSSTQVSLFSDPSKKCKPNAHNTLAPHPKDRCYMLYPHLRPPPGSNYQGQKPRAENSKTE</sequence>
<dbReference type="OrthoDB" id="2847449at2759"/>
<protein>
    <submittedName>
        <fullName evidence="2">Uncharacterized protein</fullName>
    </submittedName>
</protein>
<evidence type="ECO:0000313" key="3">
    <source>
        <dbReference type="Proteomes" id="UP000037035"/>
    </source>
</evidence>
<accession>A0A0L6UL27</accession>
<keyword evidence="3" id="KW-1185">Reference proteome</keyword>
<dbReference type="VEuPathDB" id="FungiDB:VP01_512g10"/>
<feature type="region of interest" description="Disordered" evidence="1">
    <location>
        <begin position="373"/>
        <end position="395"/>
    </location>
</feature>
<gene>
    <name evidence="2" type="ORF">VP01_512g10</name>
</gene>
<dbReference type="EMBL" id="LAVV01010309">
    <property type="protein sequence ID" value="KNZ49246.1"/>
    <property type="molecule type" value="Genomic_DNA"/>
</dbReference>
<dbReference type="Proteomes" id="UP000037035">
    <property type="component" value="Unassembled WGS sequence"/>
</dbReference>
<feature type="compositionally biased region" description="Polar residues" evidence="1">
    <location>
        <begin position="117"/>
        <end position="128"/>
    </location>
</feature>
<feature type="region of interest" description="Disordered" evidence="1">
    <location>
        <begin position="108"/>
        <end position="134"/>
    </location>
</feature>
<dbReference type="AlphaFoldDB" id="A0A0L6UL27"/>